<evidence type="ECO:0000256" key="1">
    <source>
        <dbReference type="ARBA" id="ARBA00009254"/>
    </source>
</evidence>
<dbReference type="RefSeq" id="XP_012892222.1">
    <property type="nucleotide sequence ID" value="XM_013036768.1"/>
</dbReference>
<keyword evidence="4" id="KW-0687">Ribonucleoprotein</keyword>
<dbReference type="GO" id="GO:1990904">
    <property type="term" value="C:ribonucleoprotein complex"/>
    <property type="evidence" value="ECO:0007669"/>
    <property type="project" value="UniProtKB-KW"/>
</dbReference>
<sequence length="92" mass="10051">MVRAEGFGAIPVSLGHGSLAKIHAPDLRGRKEEELLKKLDGLKVELSQLRFAKVTGVLASKLSKISSCKGIELTQQQQQALLGFLPQKTCYF</sequence>
<dbReference type="Proteomes" id="UP000081671">
    <property type="component" value="Unplaced"/>
</dbReference>
<name>A0A1S3GW71_DIPOR</name>
<dbReference type="GO" id="GO:0005840">
    <property type="term" value="C:ribosome"/>
    <property type="evidence" value="ECO:0007669"/>
    <property type="project" value="UniProtKB-KW"/>
</dbReference>
<evidence type="ECO:0000256" key="3">
    <source>
        <dbReference type="ARBA" id="ARBA00022980"/>
    </source>
</evidence>
<dbReference type="SUPFAM" id="SSF46561">
    <property type="entry name" value="Ribosomal protein L29 (L29p)"/>
    <property type="match status" value="1"/>
</dbReference>
<dbReference type="GO" id="GO:0006412">
    <property type="term" value="P:translation"/>
    <property type="evidence" value="ECO:0007669"/>
    <property type="project" value="InterPro"/>
</dbReference>
<protein>
    <recommendedName>
        <fullName evidence="5">60S ribosomal protein L35</fullName>
    </recommendedName>
</protein>
<dbReference type="NCBIfam" id="TIGR00012">
    <property type="entry name" value="L29"/>
    <property type="match status" value="1"/>
</dbReference>
<keyword evidence="6" id="KW-1185">Reference proteome</keyword>
<evidence type="ECO:0000313" key="6">
    <source>
        <dbReference type="Proteomes" id="UP000081671"/>
    </source>
</evidence>
<evidence type="ECO:0000256" key="4">
    <source>
        <dbReference type="ARBA" id="ARBA00023274"/>
    </source>
</evidence>
<dbReference type="InParanoid" id="A0A1S3GW71"/>
<dbReference type="GO" id="GO:0003735">
    <property type="term" value="F:structural constituent of ribosome"/>
    <property type="evidence" value="ECO:0007669"/>
    <property type="project" value="InterPro"/>
</dbReference>
<evidence type="ECO:0000256" key="2">
    <source>
        <dbReference type="ARBA" id="ARBA00011133"/>
    </source>
</evidence>
<dbReference type="KEGG" id="dord:106001789"/>
<comment type="similarity">
    <text evidence="1">Belongs to the universal ribosomal protein uL29 family.</text>
</comment>
<evidence type="ECO:0000256" key="5">
    <source>
        <dbReference type="ARBA" id="ARBA00035334"/>
    </source>
</evidence>
<dbReference type="AlphaFoldDB" id="A0A1S3GW71"/>
<dbReference type="InterPro" id="IPR036049">
    <property type="entry name" value="Ribosomal_uL29_sf"/>
</dbReference>
<comment type="subunit">
    <text evidence="2">Component of the large ribosomal subunit.</text>
</comment>
<evidence type="ECO:0000313" key="7">
    <source>
        <dbReference type="RefSeq" id="XP_012892222.1"/>
    </source>
</evidence>
<accession>A0A1S3GW71</accession>
<reference evidence="7" key="1">
    <citation type="submission" date="2025-08" db="UniProtKB">
        <authorList>
            <consortium name="RefSeq"/>
        </authorList>
    </citation>
    <scope>IDENTIFICATION</scope>
    <source>
        <tissue evidence="7">Kidney</tissue>
    </source>
</reference>
<dbReference type="GeneID" id="106001789"/>
<organism evidence="6 7">
    <name type="scientific">Dipodomys ordii</name>
    <name type="common">Ord's kangaroo rat</name>
    <dbReference type="NCBI Taxonomy" id="10020"/>
    <lineage>
        <taxon>Eukaryota</taxon>
        <taxon>Metazoa</taxon>
        <taxon>Chordata</taxon>
        <taxon>Craniata</taxon>
        <taxon>Vertebrata</taxon>
        <taxon>Euteleostomi</taxon>
        <taxon>Mammalia</taxon>
        <taxon>Eutheria</taxon>
        <taxon>Euarchontoglires</taxon>
        <taxon>Glires</taxon>
        <taxon>Rodentia</taxon>
        <taxon>Castorimorpha</taxon>
        <taxon>Heteromyidae</taxon>
        <taxon>Dipodomyinae</taxon>
        <taxon>Dipodomys</taxon>
    </lineage>
</organism>
<gene>
    <name evidence="7" type="primary">LOC106001789</name>
</gene>
<keyword evidence="3" id="KW-0689">Ribosomal protein</keyword>
<dbReference type="Pfam" id="PF00831">
    <property type="entry name" value="Ribosomal_L29"/>
    <property type="match status" value="1"/>
</dbReference>
<dbReference type="InterPro" id="IPR001854">
    <property type="entry name" value="Ribosomal_uL29"/>
</dbReference>
<dbReference type="Gene3D" id="1.10.287.310">
    <property type="match status" value="1"/>
</dbReference>
<proteinExistence type="inferred from homology"/>